<dbReference type="EMBL" id="MN740483">
    <property type="protein sequence ID" value="QHU29237.1"/>
    <property type="molecule type" value="Genomic_DNA"/>
</dbReference>
<feature type="coiled-coil region" evidence="1">
    <location>
        <begin position="732"/>
        <end position="759"/>
    </location>
</feature>
<reference evidence="3" key="1">
    <citation type="journal article" date="2020" name="Nature">
        <title>Giant virus diversity and host interactions through global metagenomics.</title>
        <authorList>
            <person name="Schulz F."/>
            <person name="Roux S."/>
            <person name="Paez-Espino D."/>
            <person name="Jungbluth S."/>
            <person name="Walsh D.A."/>
            <person name="Denef V.J."/>
            <person name="McMahon K.D."/>
            <person name="Konstantinidis K.T."/>
            <person name="Eloe-Fadrosh E.A."/>
            <person name="Kyrpides N.C."/>
            <person name="Woyke T."/>
        </authorList>
    </citation>
    <scope>NUCLEOTIDE SEQUENCE</scope>
    <source>
        <strain evidence="3">GVMAG-M-3300027804-47</strain>
    </source>
</reference>
<keyword evidence="1" id="KW-0175">Coiled coil</keyword>
<organism evidence="3">
    <name type="scientific">viral metagenome</name>
    <dbReference type="NCBI Taxonomy" id="1070528"/>
    <lineage>
        <taxon>unclassified sequences</taxon>
        <taxon>metagenomes</taxon>
        <taxon>organismal metagenomes</taxon>
    </lineage>
</organism>
<feature type="transmembrane region" description="Helical" evidence="2">
    <location>
        <begin position="817"/>
        <end position="839"/>
    </location>
</feature>
<keyword evidence="2" id="KW-0812">Transmembrane</keyword>
<feature type="transmembrane region" description="Helical" evidence="2">
    <location>
        <begin position="648"/>
        <end position="668"/>
    </location>
</feature>
<evidence type="ECO:0000313" key="3">
    <source>
        <dbReference type="EMBL" id="QHU29237.1"/>
    </source>
</evidence>
<sequence length="889" mass="100305">MTTALVNSEINTFSEKLMIYNRNFFSVINAPEGLLSETTSIKEFVKLDIPASKTDSNYSIDQFGKFIKKIVNFNIKNYPQLAVAESDLCFVNKSVSGAFAYQANIKDNVISTLKVLNVFVDILEAYKYCIDNEQAISFDSGYRVDKDINEIHLVSDKARYYQTAGTATTILPNAVNRNAGFIRKVTISSVEKTVLFISIQSFKTDMLTDTYKYDDIFDDITGTEHTTSTSFLDNISILAPTTAVTPNNYRKQVINTDDFSGNTTKITLVARDKALVKLFVKMLLNLDKTNRKQSVYALYYYYKFVQLYSTLIINISNVMYNDVKFTSATTASAFRIDTFNTATNKKTHGISAVEYIMNSSATTTTDKNISGIRITPVGGTPSTEATLSTTGAITRGKGYVQDPTIDVTQSSSTAATRVTAKATIVPMVYDTTTMSNDDNIKRLETVITEINDTITRQLDDLATYNQLSSNIAITSTTSNALSTKVFSSSDNNVIIVVKDRNKINSLNVINDKYDLVSNCIIYDSINKYSYEILEITNSLDTEFEIKIKAVFLDSEIPHDDQSMKVFRKNTDAPFNTNPGTSAADISHSSSFLELKMKDTISYKDTYIETRNEISGLDEDIGYRTNKVAHQNNLYETQNNKKVFIERQVFAYNIILAIIILILVGINVVKVDKQIVKTVSLSCLGVIILLFVIYFISNMTYVETFANSSDLLFALSYDGFVATTGEGSNSDTAAYTTKKVAKLNNEIKKLNARFISYFEKLIITLPASENFEFYKEISEVIKNDKENKEFTKKRLDYSTSQNNNNINSIKYEVENSKLYLNTILISAIIFVGLYNMYINYLTDDKYLSLMIFVCLIIFIIILSYYYITANRRVKTVFKSIYWGPEFSKRF</sequence>
<dbReference type="AlphaFoldDB" id="A0A6C0LFI8"/>
<evidence type="ECO:0000256" key="1">
    <source>
        <dbReference type="SAM" id="Coils"/>
    </source>
</evidence>
<evidence type="ECO:0000256" key="2">
    <source>
        <dbReference type="SAM" id="Phobius"/>
    </source>
</evidence>
<feature type="transmembrane region" description="Helical" evidence="2">
    <location>
        <begin position="674"/>
        <end position="695"/>
    </location>
</feature>
<protein>
    <submittedName>
        <fullName evidence="3">Uncharacterized protein</fullName>
    </submittedName>
</protein>
<keyword evidence="2" id="KW-0472">Membrane</keyword>
<name>A0A6C0LFI8_9ZZZZ</name>
<proteinExistence type="predicted"/>
<keyword evidence="2" id="KW-1133">Transmembrane helix</keyword>
<accession>A0A6C0LFI8</accession>
<feature type="transmembrane region" description="Helical" evidence="2">
    <location>
        <begin position="845"/>
        <end position="866"/>
    </location>
</feature>